<dbReference type="AlphaFoldDB" id="A0A061EUQ4"/>
<proteinExistence type="predicted"/>
<dbReference type="EMBL" id="CM001883">
    <property type="protein sequence ID" value="EOY08800.1"/>
    <property type="molecule type" value="Genomic_DNA"/>
</dbReference>
<accession>A0A061EUQ4</accession>
<evidence type="ECO:0000313" key="1">
    <source>
        <dbReference type="EMBL" id="EOY08800.1"/>
    </source>
</evidence>
<dbReference type="InterPro" id="IPR052343">
    <property type="entry name" value="Retrotransposon-Effector_Assoc"/>
</dbReference>
<dbReference type="PANTHER" id="PTHR46890">
    <property type="entry name" value="NON-LTR RETROLELEMENT REVERSE TRANSCRIPTASE-LIKE PROTEIN-RELATED"/>
    <property type="match status" value="1"/>
</dbReference>
<sequence length="266" mass="30966">MSTTRVSVLVNGNPTRQFGMKRRLRQDCPLSPFLFNITVEVLSNMIKRAKQMGICEEIRIGTQELKISHLQFVDDIVGKVPTTCLGLLLRVNHNSMAFWNSIIEKMEGKLLLEMVKISTFGLTSGLKMALWLKSFRGFLRWPTTKIEELQIMEDMRRMCGDGIFLEKESFRLEVAQWDQLGNLLKDIQISKNLKDEMVWKSETNDLYSLKSFYKRLMACIEKRDNVWKNVWVGLAPHRIEAFVWQLLHEKIKVKDKLVGKGLLQDN</sequence>
<dbReference type="Gramene" id="EOY08800">
    <property type="protein sequence ID" value="EOY08800"/>
    <property type="gene ID" value="TCM_023973"/>
</dbReference>
<evidence type="ECO:0008006" key="3">
    <source>
        <dbReference type="Google" id="ProtNLM"/>
    </source>
</evidence>
<dbReference type="Proteomes" id="UP000026915">
    <property type="component" value="Chromosome 5"/>
</dbReference>
<reference evidence="1 2" key="1">
    <citation type="journal article" date="2013" name="Genome Biol.">
        <title>The genome sequence of the most widely cultivated cacao type and its use to identify candidate genes regulating pod color.</title>
        <authorList>
            <person name="Motamayor J.C."/>
            <person name="Mockaitis K."/>
            <person name="Schmutz J."/>
            <person name="Haiminen N."/>
            <person name="Iii D.L."/>
            <person name="Cornejo O."/>
            <person name="Findley S.D."/>
            <person name="Zheng P."/>
            <person name="Utro F."/>
            <person name="Royaert S."/>
            <person name="Saski C."/>
            <person name="Jenkins J."/>
            <person name="Podicheti R."/>
            <person name="Zhao M."/>
            <person name="Scheffler B.E."/>
            <person name="Stack J.C."/>
            <person name="Feltus F.A."/>
            <person name="Mustiga G.M."/>
            <person name="Amores F."/>
            <person name="Phillips W."/>
            <person name="Marelli J.P."/>
            <person name="May G.D."/>
            <person name="Shapiro H."/>
            <person name="Ma J."/>
            <person name="Bustamante C.D."/>
            <person name="Schnell R.J."/>
            <person name="Main D."/>
            <person name="Gilbert D."/>
            <person name="Parida L."/>
            <person name="Kuhn D.N."/>
        </authorList>
    </citation>
    <scope>NUCLEOTIDE SEQUENCE [LARGE SCALE GENOMIC DNA]</scope>
    <source>
        <strain evidence="2">cv. Matina 1-6</strain>
    </source>
</reference>
<evidence type="ECO:0000313" key="2">
    <source>
        <dbReference type="Proteomes" id="UP000026915"/>
    </source>
</evidence>
<keyword evidence="2" id="KW-1185">Reference proteome</keyword>
<organism evidence="1 2">
    <name type="scientific">Theobroma cacao</name>
    <name type="common">Cacao</name>
    <name type="synonym">Cocoa</name>
    <dbReference type="NCBI Taxonomy" id="3641"/>
    <lineage>
        <taxon>Eukaryota</taxon>
        <taxon>Viridiplantae</taxon>
        <taxon>Streptophyta</taxon>
        <taxon>Embryophyta</taxon>
        <taxon>Tracheophyta</taxon>
        <taxon>Spermatophyta</taxon>
        <taxon>Magnoliopsida</taxon>
        <taxon>eudicotyledons</taxon>
        <taxon>Gunneridae</taxon>
        <taxon>Pentapetalae</taxon>
        <taxon>rosids</taxon>
        <taxon>malvids</taxon>
        <taxon>Malvales</taxon>
        <taxon>Malvaceae</taxon>
        <taxon>Byttnerioideae</taxon>
        <taxon>Theobroma</taxon>
    </lineage>
</organism>
<gene>
    <name evidence="1" type="ORF">TCM_023973</name>
</gene>
<dbReference type="InParanoid" id="A0A061EUQ4"/>
<name>A0A061EUQ4_THECC</name>
<dbReference type="eggNOG" id="KOG1075">
    <property type="taxonomic scope" value="Eukaryota"/>
</dbReference>
<dbReference type="HOGENOM" id="CLU_1047370_0_0_1"/>
<protein>
    <recommendedName>
        <fullName evidence="3">Reverse transcriptase domain-containing protein</fullName>
    </recommendedName>
</protein>
<dbReference type="PANTHER" id="PTHR46890:SF1">
    <property type="entry name" value="REVERSE TRANSCRIPTASE DOMAIN-CONTAINING PROTEIN"/>
    <property type="match status" value="1"/>
</dbReference>